<dbReference type="AlphaFoldDB" id="A0A150FXJ7"/>
<dbReference type="EMBL" id="LSYV01000159">
    <property type="protein sequence ID" value="KXZ42341.1"/>
    <property type="molecule type" value="Genomic_DNA"/>
</dbReference>
<evidence type="ECO:0000313" key="2">
    <source>
        <dbReference type="Proteomes" id="UP000075714"/>
    </source>
</evidence>
<organism evidence="1 2">
    <name type="scientific">Gonium pectorale</name>
    <name type="common">Green alga</name>
    <dbReference type="NCBI Taxonomy" id="33097"/>
    <lineage>
        <taxon>Eukaryota</taxon>
        <taxon>Viridiplantae</taxon>
        <taxon>Chlorophyta</taxon>
        <taxon>core chlorophytes</taxon>
        <taxon>Chlorophyceae</taxon>
        <taxon>CS clade</taxon>
        <taxon>Chlamydomonadales</taxon>
        <taxon>Volvocaceae</taxon>
        <taxon>Gonium</taxon>
    </lineage>
</organism>
<protein>
    <submittedName>
        <fullName evidence="1">Uncharacterized protein</fullName>
    </submittedName>
</protein>
<proteinExistence type="predicted"/>
<comment type="caution">
    <text evidence="1">The sequence shown here is derived from an EMBL/GenBank/DDBJ whole genome shotgun (WGS) entry which is preliminary data.</text>
</comment>
<evidence type="ECO:0000313" key="1">
    <source>
        <dbReference type="EMBL" id="KXZ42341.1"/>
    </source>
</evidence>
<keyword evidence="2" id="KW-1185">Reference proteome</keyword>
<name>A0A150FXJ7_GONPE</name>
<accession>A0A150FXJ7</accession>
<gene>
    <name evidence="1" type="ORF">GPECTOR_159g109</name>
</gene>
<reference evidence="2" key="1">
    <citation type="journal article" date="2016" name="Nat. Commun.">
        <title>The Gonium pectorale genome demonstrates co-option of cell cycle regulation during the evolution of multicellularity.</title>
        <authorList>
            <person name="Hanschen E.R."/>
            <person name="Marriage T.N."/>
            <person name="Ferris P.J."/>
            <person name="Hamaji T."/>
            <person name="Toyoda A."/>
            <person name="Fujiyama A."/>
            <person name="Neme R."/>
            <person name="Noguchi H."/>
            <person name="Minakuchi Y."/>
            <person name="Suzuki M."/>
            <person name="Kawai-Toyooka H."/>
            <person name="Smith D.R."/>
            <person name="Sparks H."/>
            <person name="Anderson J."/>
            <person name="Bakaric R."/>
            <person name="Luria V."/>
            <person name="Karger A."/>
            <person name="Kirschner M.W."/>
            <person name="Durand P.M."/>
            <person name="Michod R.E."/>
            <person name="Nozaki H."/>
            <person name="Olson B.J."/>
        </authorList>
    </citation>
    <scope>NUCLEOTIDE SEQUENCE [LARGE SCALE GENOMIC DNA]</scope>
    <source>
        <strain evidence="2">NIES-2863</strain>
    </source>
</reference>
<sequence length="129" mass="13749">MSAEAINAVTGALCDALSKAPSFDDEVESLHSEVQAFGLAQSTSSDHLILLNSIRDIAFMGLAGALGVHSSTKGIVERTVIKVTAAVVKLVVEHLRTAENRYGIFYDPLITFEKAGERTVPVVIPLGRL</sequence>
<dbReference type="Proteomes" id="UP000075714">
    <property type="component" value="Unassembled WGS sequence"/>
</dbReference>